<keyword evidence="6 10" id="KW-0297">G-protein coupled receptor</keyword>
<feature type="compositionally biased region" description="Basic and acidic residues" evidence="12">
    <location>
        <begin position="346"/>
        <end position="359"/>
    </location>
</feature>
<dbReference type="SMART" id="SM01381">
    <property type="entry name" value="7TM_GPCR_Srsx"/>
    <property type="match status" value="1"/>
</dbReference>
<comment type="similarity">
    <text evidence="2 10">Belongs to the G-protein coupled receptor 1 family.</text>
</comment>
<dbReference type="Pfam" id="PF00001">
    <property type="entry name" value="7tm_1"/>
    <property type="match status" value="2"/>
</dbReference>
<dbReference type="PANTHER" id="PTHR24248:SF189">
    <property type="entry name" value="ALPHA2-ADRENERGIC-LIKE OCTOPAMINE RECEPTOR, ISOFORM B"/>
    <property type="match status" value="1"/>
</dbReference>
<dbReference type="Gene3D" id="1.20.1070.10">
    <property type="entry name" value="Rhodopsin 7-helix transmembrane proteins"/>
    <property type="match status" value="2"/>
</dbReference>
<evidence type="ECO:0000313" key="16">
    <source>
        <dbReference type="Proteomes" id="UP001187531"/>
    </source>
</evidence>
<accession>A0AA88L6E3</accession>
<feature type="coiled-coil region" evidence="11">
    <location>
        <begin position="212"/>
        <end position="239"/>
    </location>
</feature>
<evidence type="ECO:0000256" key="2">
    <source>
        <dbReference type="ARBA" id="ARBA00010663"/>
    </source>
</evidence>
<gene>
    <name evidence="15" type="ORF">QYM36_013379</name>
</gene>
<feature type="domain" description="G-protein coupled receptors family 1 profile" evidence="14">
    <location>
        <begin position="52"/>
        <end position="574"/>
    </location>
</feature>
<evidence type="ECO:0000256" key="3">
    <source>
        <dbReference type="ARBA" id="ARBA00022475"/>
    </source>
</evidence>
<feature type="transmembrane region" description="Helical" evidence="13">
    <location>
        <begin position="192"/>
        <end position="214"/>
    </location>
</feature>
<feature type="transmembrane region" description="Helical" evidence="13">
    <location>
        <begin position="518"/>
        <end position="543"/>
    </location>
</feature>
<evidence type="ECO:0000256" key="8">
    <source>
        <dbReference type="ARBA" id="ARBA00023170"/>
    </source>
</evidence>
<feature type="transmembrane region" description="Helical" evidence="13">
    <location>
        <begin position="69"/>
        <end position="90"/>
    </location>
</feature>
<keyword evidence="16" id="KW-1185">Reference proteome</keyword>
<evidence type="ECO:0000259" key="14">
    <source>
        <dbReference type="PROSITE" id="PS50262"/>
    </source>
</evidence>
<evidence type="ECO:0000313" key="15">
    <source>
        <dbReference type="EMBL" id="KAK2709680.1"/>
    </source>
</evidence>
<reference evidence="15" key="1">
    <citation type="submission" date="2023-07" db="EMBL/GenBank/DDBJ databases">
        <title>Chromosome-level genome assembly of Artemia franciscana.</title>
        <authorList>
            <person name="Jo E."/>
        </authorList>
    </citation>
    <scope>NUCLEOTIDE SEQUENCE</scope>
    <source>
        <tissue evidence="15">Whole body</tissue>
    </source>
</reference>
<evidence type="ECO:0000256" key="9">
    <source>
        <dbReference type="ARBA" id="ARBA00023224"/>
    </source>
</evidence>
<feature type="transmembrane region" description="Helical" evidence="13">
    <location>
        <begin position="35"/>
        <end position="62"/>
    </location>
</feature>
<feature type="transmembrane region" description="Helical" evidence="13">
    <location>
        <begin position="152"/>
        <end position="172"/>
    </location>
</feature>
<dbReference type="PRINTS" id="PR00237">
    <property type="entry name" value="GPCRRHODOPSN"/>
</dbReference>
<feature type="region of interest" description="Disordered" evidence="12">
    <location>
        <begin position="329"/>
        <end position="362"/>
    </location>
</feature>
<organism evidence="15 16">
    <name type="scientific">Artemia franciscana</name>
    <name type="common">Brine shrimp</name>
    <name type="synonym">Artemia sanfranciscana</name>
    <dbReference type="NCBI Taxonomy" id="6661"/>
    <lineage>
        <taxon>Eukaryota</taxon>
        <taxon>Metazoa</taxon>
        <taxon>Ecdysozoa</taxon>
        <taxon>Arthropoda</taxon>
        <taxon>Crustacea</taxon>
        <taxon>Branchiopoda</taxon>
        <taxon>Anostraca</taxon>
        <taxon>Artemiidae</taxon>
        <taxon>Artemia</taxon>
    </lineage>
</organism>
<dbReference type="PANTHER" id="PTHR24248">
    <property type="entry name" value="ADRENERGIC RECEPTOR-RELATED G-PROTEIN COUPLED RECEPTOR"/>
    <property type="match status" value="1"/>
</dbReference>
<dbReference type="EMBL" id="JAVRJZ010000017">
    <property type="protein sequence ID" value="KAK2709680.1"/>
    <property type="molecule type" value="Genomic_DNA"/>
</dbReference>
<protein>
    <recommendedName>
        <fullName evidence="14">G-protein coupled receptors family 1 profile domain-containing protein</fullName>
    </recommendedName>
</protein>
<keyword evidence="8 10" id="KW-0675">Receptor</keyword>
<keyword evidence="11" id="KW-0175">Coiled coil</keyword>
<feature type="transmembrane region" description="Helical" evidence="13">
    <location>
        <begin position="555"/>
        <end position="577"/>
    </location>
</feature>
<dbReference type="GO" id="GO:0004930">
    <property type="term" value="F:G protein-coupled receptor activity"/>
    <property type="evidence" value="ECO:0007669"/>
    <property type="project" value="UniProtKB-KW"/>
</dbReference>
<proteinExistence type="inferred from homology"/>
<evidence type="ECO:0000256" key="1">
    <source>
        <dbReference type="ARBA" id="ARBA00004651"/>
    </source>
</evidence>
<evidence type="ECO:0000256" key="11">
    <source>
        <dbReference type="SAM" id="Coils"/>
    </source>
</evidence>
<evidence type="ECO:0000256" key="10">
    <source>
        <dbReference type="RuleBase" id="RU000688"/>
    </source>
</evidence>
<evidence type="ECO:0000256" key="5">
    <source>
        <dbReference type="ARBA" id="ARBA00022989"/>
    </source>
</evidence>
<dbReference type="AlphaFoldDB" id="A0AA88L6E3"/>
<evidence type="ECO:0000256" key="4">
    <source>
        <dbReference type="ARBA" id="ARBA00022692"/>
    </source>
</evidence>
<evidence type="ECO:0000256" key="12">
    <source>
        <dbReference type="SAM" id="MobiDB-lite"/>
    </source>
</evidence>
<name>A0AA88L6E3_ARTSF</name>
<evidence type="ECO:0000256" key="6">
    <source>
        <dbReference type="ARBA" id="ARBA00023040"/>
    </source>
</evidence>
<dbReference type="PROSITE" id="PS00237">
    <property type="entry name" value="G_PROTEIN_RECEP_F1_1"/>
    <property type="match status" value="1"/>
</dbReference>
<feature type="transmembrane region" description="Helical" evidence="13">
    <location>
        <begin position="110"/>
        <end position="131"/>
    </location>
</feature>
<dbReference type="GO" id="GO:0005886">
    <property type="term" value="C:plasma membrane"/>
    <property type="evidence" value="ECO:0007669"/>
    <property type="project" value="UniProtKB-SubCell"/>
</dbReference>
<dbReference type="InterPro" id="IPR000276">
    <property type="entry name" value="GPCR_Rhodpsn"/>
</dbReference>
<dbReference type="SUPFAM" id="SSF81321">
    <property type="entry name" value="Family A G protein-coupled receptor-like"/>
    <property type="match status" value="2"/>
</dbReference>
<evidence type="ECO:0000256" key="13">
    <source>
        <dbReference type="SAM" id="Phobius"/>
    </source>
</evidence>
<evidence type="ECO:0000256" key="7">
    <source>
        <dbReference type="ARBA" id="ARBA00023136"/>
    </source>
</evidence>
<sequence>MTGNDCSVFLNISGNDTFWDWNISFFQNGYSGPHLLITSILVTLIILIVIVGNSLVIIAIVIDKSLKGIQYWFIASLAVSDLLLGLMIMPFSLVHELMGCWIFGEVWCEIHGAIDVLLSTASIMNLCMISLDRYWSVTRAIEYLRKRTRNRATIMITIVWLLSAIISIPPLLGWKVEQKENECTLSTDKWYVLYSALGSFYIPSCIMVFVYLRIYMATRARAKRALERLARRKSTQRKTVEQITIQTKSCVGTVNLSKDDRSDDSECALVNHVKTLEILGNQPPVKVMERVDEIEANQYMTVNQTRKNNSELCNGNNEAEINYCSPMIQSEKGSPEQKSDCLSSSRESKNLRSASDDSTSKFCSLNDSDSVTEYKTAQDGFPSEEHINQLRGGTILSYMETLNPPSQWNSCTNEEVVLTVLTTVKEAIQQKKDDSTALDQNIIDFEAISELESCDSVLNTKCGVTSVKPLRLRLTRKMSGSRRPSKLKRQVIDLGNPLATRDPAREKRRVARKREQRATLILGLIMGAFILCWLPFFVLYVITPFCEESLVDPKGFAVAFWLGYCNSALNPVIYTIFNKDFRKALRKILLLNLNKR</sequence>
<dbReference type="PROSITE" id="PS50262">
    <property type="entry name" value="G_PROTEIN_RECEP_F1_2"/>
    <property type="match status" value="1"/>
</dbReference>
<keyword evidence="4 10" id="KW-0812">Transmembrane</keyword>
<keyword evidence="9 10" id="KW-0807">Transducer</keyword>
<comment type="caution">
    <text evidence="15">The sequence shown here is derived from an EMBL/GenBank/DDBJ whole genome shotgun (WGS) entry which is preliminary data.</text>
</comment>
<keyword evidence="5 13" id="KW-1133">Transmembrane helix</keyword>
<keyword evidence="7 13" id="KW-0472">Membrane</keyword>
<keyword evidence="3" id="KW-1003">Cell membrane</keyword>
<dbReference type="Proteomes" id="UP001187531">
    <property type="component" value="Unassembled WGS sequence"/>
</dbReference>
<comment type="subcellular location">
    <subcellularLocation>
        <location evidence="1">Cell membrane</location>
        <topology evidence="1">Multi-pass membrane protein</topology>
    </subcellularLocation>
</comment>
<dbReference type="InterPro" id="IPR017452">
    <property type="entry name" value="GPCR_Rhodpsn_7TM"/>
</dbReference>